<comment type="subcellular location">
    <subcellularLocation>
        <location evidence="1">Membrane</location>
        <topology evidence="1">Multi-pass membrane protein</topology>
    </subcellularLocation>
</comment>
<feature type="transmembrane region" description="Helical" evidence="6">
    <location>
        <begin position="144"/>
        <end position="162"/>
    </location>
</feature>
<dbReference type="GeneID" id="95326424"/>
<accession>A0A2A3YLC1</accession>
<evidence type="ECO:0000313" key="7">
    <source>
        <dbReference type="EMBL" id="PCC40029.1"/>
    </source>
</evidence>
<evidence type="ECO:0000313" key="8">
    <source>
        <dbReference type="Proteomes" id="UP000218598"/>
    </source>
</evidence>
<feature type="transmembrane region" description="Helical" evidence="6">
    <location>
        <begin position="311"/>
        <end position="333"/>
    </location>
</feature>
<dbReference type="GO" id="GO:0035435">
    <property type="term" value="P:phosphate ion transmembrane transport"/>
    <property type="evidence" value="ECO:0007669"/>
    <property type="project" value="TreeGrafter"/>
</dbReference>
<evidence type="ECO:0000256" key="6">
    <source>
        <dbReference type="SAM" id="Phobius"/>
    </source>
</evidence>
<keyword evidence="5 6" id="KW-0472">Membrane</keyword>
<protein>
    <submittedName>
        <fullName evidence="7">Phosphate starvation-inducible protein PhoH</fullName>
    </submittedName>
</protein>
<dbReference type="OrthoDB" id="9779554at2"/>
<evidence type="ECO:0000256" key="4">
    <source>
        <dbReference type="ARBA" id="ARBA00022989"/>
    </source>
</evidence>
<dbReference type="RefSeq" id="WP_096163813.1">
    <property type="nucleotide sequence ID" value="NZ_JBQCXU010000008.1"/>
</dbReference>
<evidence type="ECO:0000256" key="2">
    <source>
        <dbReference type="ARBA" id="ARBA00022448"/>
    </source>
</evidence>
<feature type="transmembrane region" description="Helical" evidence="6">
    <location>
        <begin position="117"/>
        <end position="137"/>
    </location>
</feature>
<keyword evidence="3 6" id="KW-0812">Transmembrane</keyword>
<gene>
    <name evidence="7" type="ORF">CIK66_05105</name>
</gene>
<dbReference type="GO" id="GO:0016020">
    <property type="term" value="C:membrane"/>
    <property type="evidence" value="ECO:0007669"/>
    <property type="project" value="UniProtKB-SubCell"/>
</dbReference>
<feature type="transmembrane region" description="Helical" evidence="6">
    <location>
        <begin position="48"/>
        <end position="76"/>
    </location>
</feature>
<dbReference type="PANTHER" id="PTHR11101:SF80">
    <property type="entry name" value="PHOSPHATE TRANSPORTER"/>
    <property type="match status" value="1"/>
</dbReference>
<evidence type="ECO:0000256" key="3">
    <source>
        <dbReference type="ARBA" id="ARBA00022692"/>
    </source>
</evidence>
<dbReference type="PANTHER" id="PTHR11101">
    <property type="entry name" value="PHOSPHATE TRANSPORTER"/>
    <property type="match status" value="1"/>
</dbReference>
<comment type="caution">
    <text evidence="7">The sequence shown here is derived from an EMBL/GenBank/DDBJ whole genome shotgun (WGS) entry which is preliminary data.</text>
</comment>
<keyword evidence="2" id="KW-0813">Transport</keyword>
<dbReference type="Proteomes" id="UP000218598">
    <property type="component" value="Unassembled WGS sequence"/>
</dbReference>
<dbReference type="InterPro" id="IPR001204">
    <property type="entry name" value="Phos_transporter"/>
</dbReference>
<evidence type="ECO:0000256" key="1">
    <source>
        <dbReference type="ARBA" id="ARBA00004141"/>
    </source>
</evidence>
<feature type="transmembrane region" description="Helical" evidence="6">
    <location>
        <begin position="88"/>
        <end position="111"/>
    </location>
</feature>
<name>A0A2A3YLC1_9MICO</name>
<sequence length="338" mass="34320">MTPALLVLVVVLALVMAFYNGFHDASNAVSTAITTRSLRESTALVMASLLNLLGALLCMMLLSVTASWAVELLGLGRLTESTAGAPDVLGAGLVAILLATLTWEVLTWAFGMPSSTWHAFYGGAVGASLAIGAAAAWDRLVTMLVVSVVGPLLAAGLSYLLMRGLLALARDERVRVGHLRFAQTVSAGAVATGHGLSDARLPLAVIVVALSVSGTSGGASLAMMSAVAVALAAGTLLGGRRIIRTIGRRLTDLNVAQGLAAESSAVIAMSVAIFGHDSPVSSSHGLAASVVGAGVARGPRHVHWNVARTMVLVWVATPIVTAVLGAAVAGVLLELRLG</sequence>
<keyword evidence="8" id="KW-1185">Reference proteome</keyword>
<evidence type="ECO:0000256" key="5">
    <source>
        <dbReference type="ARBA" id="ARBA00023136"/>
    </source>
</evidence>
<feature type="transmembrane region" description="Helical" evidence="6">
    <location>
        <begin position="203"/>
        <end position="232"/>
    </location>
</feature>
<organism evidence="7 8">
    <name type="scientific">Brachybacterium alimentarium</name>
    <dbReference type="NCBI Taxonomy" id="47845"/>
    <lineage>
        <taxon>Bacteria</taxon>
        <taxon>Bacillati</taxon>
        <taxon>Actinomycetota</taxon>
        <taxon>Actinomycetes</taxon>
        <taxon>Micrococcales</taxon>
        <taxon>Dermabacteraceae</taxon>
        <taxon>Brachybacterium</taxon>
    </lineage>
</organism>
<proteinExistence type="predicted"/>
<keyword evidence="4 6" id="KW-1133">Transmembrane helix</keyword>
<dbReference type="GO" id="GO:0005315">
    <property type="term" value="F:phosphate transmembrane transporter activity"/>
    <property type="evidence" value="ECO:0007669"/>
    <property type="project" value="InterPro"/>
</dbReference>
<reference evidence="7 8" key="1">
    <citation type="journal article" date="2017" name="Elife">
        <title>Extensive horizontal gene transfer in cheese-associated bacteria.</title>
        <authorList>
            <person name="Bonham K.S."/>
            <person name="Wolfe B.E."/>
            <person name="Dutton R.J."/>
        </authorList>
    </citation>
    <scope>NUCLEOTIDE SEQUENCE [LARGE SCALE GENOMIC DNA]</scope>
    <source>
        <strain evidence="7 8">341_9</strain>
    </source>
</reference>
<dbReference type="AlphaFoldDB" id="A0A2A3YLC1"/>
<dbReference type="Pfam" id="PF01384">
    <property type="entry name" value="PHO4"/>
    <property type="match status" value="2"/>
</dbReference>
<dbReference type="EMBL" id="NRGR01000008">
    <property type="protein sequence ID" value="PCC40029.1"/>
    <property type="molecule type" value="Genomic_DNA"/>
</dbReference>